<protein>
    <submittedName>
        <fullName evidence="4">Keratinocyte-associated transmembrane protein 2</fullName>
    </submittedName>
</protein>
<evidence type="ECO:0000313" key="3">
    <source>
        <dbReference type="Proteomes" id="UP000492821"/>
    </source>
</evidence>
<dbReference type="Proteomes" id="UP000492821">
    <property type="component" value="Unassembled WGS sequence"/>
</dbReference>
<keyword evidence="2" id="KW-1133">Transmembrane helix</keyword>
<organism evidence="3 4">
    <name type="scientific">Panagrellus redivivus</name>
    <name type="common">Microworm</name>
    <dbReference type="NCBI Taxonomy" id="6233"/>
    <lineage>
        <taxon>Eukaryota</taxon>
        <taxon>Metazoa</taxon>
        <taxon>Ecdysozoa</taxon>
        <taxon>Nematoda</taxon>
        <taxon>Chromadorea</taxon>
        <taxon>Rhabditida</taxon>
        <taxon>Tylenchina</taxon>
        <taxon>Panagrolaimomorpha</taxon>
        <taxon>Panagrolaimoidea</taxon>
        <taxon>Panagrolaimidae</taxon>
        <taxon>Panagrellus</taxon>
    </lineage>
</organism>
<evidence type="ECO:0000256" key="1">
    <source>
        <dbReference type="SAM" id="MobiDB-lite"/>
    </source>
</evidence>
<feature type="region of interest" description="Disordered" evidence="1">
    <location>
        <begin position="93"/>
        <end position="113"/>
    </location>
</feature>
<dbReference type="AlphaFoldDB" id="A0A7E4V9M4"/>
<reference evidence="4" key="2">
    <citation type="submission" date="2020-10" db="UniProtKB">
        <authorList>
            <consortium name="WormBaseParasite"/>
        </authorList>
    </citation>
    <scope>IDENTIFICATION</scope>
</reference>
<evidence type="ECO:0000313" key="4">
    <source>
        <dbReference type="WBParaSite" id="Pan_g18290.t1"/>
    </source>
</evidence>
<accession>A0A7E4V9M4</accession>
<keyword evidence="3" id="KW-1185">Reference proteome</keyword>
<sequence>MPPPLSISTLATLQPTGHTHAPHNLTLPTGKKSPISHLNDLEADEYAWLRFLFLCFVFGIIFTIWMYCKWRSNKNEANNPSISAHYHPLSTEMGELESDSDDSFENEIDLNYK</sequence>
<feature type="transmembrane region" description="Helical" evidence="2">
    <location>
        <begin position="47"/>
        <end position="68"/>
    </location>
</feature>
<proteinExistence type="predicted"/>
<keyword evidence="2" id="KW-0472">Membrane</keyword>
<reference evidence="3" key="1">
    <citation type="journal article" date="2013" name="Genetics">
        <title>The draft genome and transcriptome of Panagrellus redivivus are shaped by the harsh demands of a free-living lifestyle.</title>
        <authorList>
            <person name="Srinivasan J."/>
            <person name="Dillman A.R."/>
            <person name="Macchietto M.G."/>
            <person name="Heikkinen L."/>
            <person name="Lakso M."/>
            <person name="Fracchia K.M."/>
            <person name="Antoshechkin I."/>
            <person name="Mortazavi A."/>
            <person name="Wong G."/>
            <person name="Sternberg P.W."/>
        </authorList>
    </citation>
    <scope>NUCLEOTIDE SEQUENCE [LARGE SCALE GENOMIC DNA]</scope>
    <source>
        <strain evidence="3">MT8872</strain>
    </source>
</reference>
<evidence type="ECO:0000256" key="2">
    <source>
        <dbReference type="SAM" id="Phobius"/>
    </source>
</evidence>
<dbReference type="WBParaSite" id="Pan_g18290.t1">
    <property type="protein sequence ID" value="Pan_g18290.t1"/>
    <property type="gene ID" value="Pan_g18290"/>
</dbReference>
<name>A0A7E4V9M4_PANRE</name>
<feature type="compositionally biased region" description="Acidic residues" evidence="1">
    <location>
        <begin position="94"/>
        <end position="113"/>
    </location>
</feature>
<keyword evidence="2" id="KW-0812">Transmembrane</keyword>